<sequence length="245" mass="28666">MDALLKTLFSSEERELYVLDCLSYLMMVMAFITFVTLLFEHVPYGRYASSRYGFPVNVKVAWFVQELPAFLVPLSLLLWTPCAKIMHLPNQLLLLMFLCHYVQRSLIYPFLIQGGKSTPFISFVLAFVFCIYNGYLQARYLSHYADYPPGWVTHPCFITGSCMWFLGWLINMHSDHILRNLRKPGETDYKIPRGKTAIIRLTAPFMNWKCVRVGSVALNLMLKWTKMLVCSMFNMFYIKQSQHFE</sequence>
<comment type="subcellular location">
    <subcellularLocation>
        <location evidence="1">Endoplasmic reticulum membrane</location>
        <topology evidence="1">Multi-pass membrane protein</topology>
    </subcellularLocation>
    <subcellularLocation>
        <location evidence="2">Microsome membrane</location>
    </subcellularLocation>
</comment>
<dbReference type="AlphaFoldDB" id="A0A8C1RV40"/>
<dbReference type="PROSITE" id="PS50244">
    <property type="entry name" value="S5A_REDUCTASE"/>
    <property type="match status" value="1"/>
</dbReference>
<dbReference type="GO" id="GO:0006694">
    <property type="term" value="P:steroid biosynthetic process"/>
    <property type="evidence" value="ECO:0007669"/>
    <property type="project" value="TreeGrafter"/>
</dbReference>
<evidence type="ECO:0000256" key="5">
    <source>
        <dbReference type="ARBA" id="ARBA00022782"/>
    </source>
</evidence>
<feature type="transmembrane region" description="Helical" evidence="13">
    <location>
        <begin position="60"/>
        <end position="80"/>
    </location>
</feature>
<evidence type="ECO:0000256" key="11">
    <source>
        <dbReference type="ARBA" id="ARBA00023098"/>
    </source>
</evidence>
<evidence type="ECO:0000256" key="1">
    <source>
        <dbReference type="ARBA" id="ARBA00004477"/>
    </source>
</evidence>
<feature type="domain" description="3-oxo-5-alpha-steroid 4-dehydrogenase C-terminal" evidence="14">
    <location>
        <begin position="117"/>
        <end position="195"/>
    </location>
</feature>
<protein>
    <submittedName>
        <fullName evidence="15">3-oxo-5-alpha-steroid 4-dehydrogenase 1-like</fullName>
    </submittedName>
</protein>
<evidence type="ECO:0000256" key="4">
    <source>
        <dbReference type="ARBA" id="ARBA00022692"/>
    </source>
</evidence>
<comment type="similarity">
    <text evidence="3">Belongs to the steroid 5-alpha reductase family.</text>
</comment>
<dbReference type="PANTHER" id="PTHR10556:SF57">
    <property type="entry name" value="3-OXO-5-ALPHA-STEROID 4-DEHYDROGENASE 1"/>
    <property type="match status" value="1"/>
</dbReference>
<dbReference type="Pfam" id="PF02544">
    <property type="entry name" value="Steroid_dh"/>
    <property type="match status" value="1"/>
</dbReference>
<dbReference type="PANTHER" id="PTHR10556">
    <property type="entry name" value="3-OXO-5-ALPHA-STEROID 4-DEHYDROGENASE"/>
    <property type="match status" value="1"/>
</dbReference>
<dbReference type="GO" id="GO:0030154">
    <property type="term" value="P:cell differentiation"/>
    <property type="evidence" value="ECO:0007669"/>
    <property type="project" value="UniProtKB-KW"/>
</dbReference>
<dbReference type="InterPro" id="IPR001104">
    <property type="entry name" value="3-oxo-5_a-steroid_4-DH_C"/>
</dbReference>
<keyword evidence="11" id="KW-0443">Lipid metabolism</keyword>
<keyword evidence="8" id="KW-0521">NADP</keyword>
<keyword evidence="6" id="KW-0256">Endoplasmic reticulum</keyword>
<evidence type="ECO:0000256" key="7">
    <source>
        <dbReference type="ARBA" id="ARBA00022848"/>
    </source>
</evidence>
<organism evidence="15 16">
    <name type="scientific">Cyprinus carpio</name>
    <name type="common">Common carp</name>
    <dbReference type="NCBI Taxonomy" id="7962"/>
    <lineage>
        <taxon>Eukaryota</taxon>
        <taxon>Metazoa</taxon>
        <taxon>Chordata</taxon>
        <taxon>Craniata</taxon>
        <taxon>Vertebrata</taxon>
        <taxon>Euteleostomi</taxon>
        <taxon>Actinopterygii</taxon>
        <taxon>Neopterygii</taxon>
        <taxon>Teleostei</taxon>
        <taxon>Ostariophysi</taxon>
        <taxon>Cypriniformes</taxon>
        <taxon>Cyprinidae</taxon>
        <taxon>Cyprininae</taxon>
        <taxon>Cyprinus</taxon>
    </lineage>
</organism>
<evidence type="ECO:0000256" key="6">
    <source>
        <dbReference type="ARBA" id="ARBA00022824"/>
    </source>
</evidence>
<accession>A0A8C1RV40</accession>
<dbReference type="Ensembl" id="ENSCCRT00010133662.1">
    <property type="protein sequence ID" value="ENSCCRP00010120362.1"/>
    <property type="gene ID" value="ENSCCRG00010052600.1"/>
</dbReference>
<dbReference type="Proteomes" id="UP000694427">
    <property type="component" value="Unplaced"/>
</dbReference>
<evidence type="ECO:0000313" key="16">
    <source>
        <dbReference type="Proteomes" id="UP000694427"/>
    </source>
</evidence>
<gene>
    <name evidence="15" type="primary">LOC109112475</name>
</gene>
<evidence type="ECO:0000259" key="14">
    <source>
        <dbReference type="Pfam" id="PF02544"/>
    </source>
</evidence>
<dbReference type="InterPro" id="IPR039357">
    <property type="entry name" value="SRD5A/TECR"/>
</dbReference>
<evidence type="ECO:0000313" key="15">
    <source>
        <dbReference type="Ensembl" id="ENSCCRP00010120362.1"/>
    </source>
</evidence>
<reference evidence="15" key="1">
    <citation type="submission" date="2025-05" db="UniProtKB">
        <authorList>
            <consortium name="Ensembl"/>
        </authorList>
    </citation>
    <scope>IDENTIFICATION</scope>
</reference>
<keyword evidence="5" id="KW-0221">Differentiation</keyword>
<dbReference type="Proteomes" id="UP000694700">
    <property type="component" value="Unplaced"/>
</dbReference>
<feature type="transmembrane region" description="Helical" evidence="13">
    <location>
        <begin position="150"/>
        <end position="170"/>
    </location>
</feature>
<evidence type="ECO:0000256" key="3">
    <source>
        <dbReference type="ARBA" id="ARBA00007742"/>
    </source>
</evidence>
<keyword evidence="7" id="KW-0492">Microsome</keyword>
<keyword evidence="10" id="KW-0560">Oxidoreductase</keyword>
<name>A0A8C1RV40_CYPCA</name>
<proteinExistence type="inferred from homology"/>
<evidence type="ECO:0000256" key="12">
    <source>
        <dbReference type="ARBA" id="ARBA00023136"/>
    </source>
</evidence>
<feature type="transmembrane region" description="Helical" evidence="13">
    <location>
        <begin position="16"/>
        <end position="39"/>
    </location>
</feature>
<dbReference type="Ensembl" id="ENSCCRT00020025386.1">
    <property type="protein sequence ID" value="ENSCCRP00020023126.1"/>
    <property type="gene ID" value="ENSCCRG00020010767.1"/>
</dbReference>
<evidence type="ECO:0000256" key="9">
    <source>
        <dbReference type="ARBA" id="ARBA00022989"/>
    </source>
</evidence>
<keyword evidence="16" id="KW-1185">Reference proteome</keyword>
<dbReference type="Proteomes" id="UP000694701">
    <property type="component" value="Unplaced"/>
</dbReference>
<feature type="transmembrane region" description="Helical" evidence="13">
    <location>
        <begin position="92"/>
        <end position="112"/>
    </location>
</feature>
<dbReference type="Ensembl" id="ENSCCRT00015012093.1">
    <property type="protein sequence ID" value="ENSCCRP00015011676.1"/>
    <property type="gene ID" value="ENSCCRG00015005418.1"/>
</dbReference>
<keyword evidence="12 13" id="KW-0472">Membrane</keyword>
<evidence type="ECO:0000256" key="13">
    <source>
        <dbReference type="SAM" id="Phobius"/>
    </source>
</evidence>
<dbReference type="GO" id="GO:0005789">
    <property type="term" value="C:endoplasmic reticulum membrane"/>
    <property type="evidence" value="ECO:0007669"/>
    <property type="project" value="UniProtKB-SubCell"/>
</dbReference>
<keyword evidence="9 13" id="KW-1133">Transmembrane helix</keyword>
<keyword evidence="4 13" id="KW-0812">Transmembrane</keyword>
<feature type="transmembrane region" description="Helical" evidence="13">
    <location>
        <begin position="119"/>
        <end position="138"/>
    </location>
</feature>
<dbReference type="GO" id="GO:0003865">
    <property type="term" value="F:3-oxo-5-alpha-steroid 4-dehydrogenase activity"/>
    <property type="evidence" value="ECO:0007669"/>
    <property type="project" value="TreeGrafter"/>
</dbReference>
<evidence type="ECO:0000256" key="10">
    <source>
        <dbReference type="ARBA" id="ARBA00023002"/>
    </source>
</evidence>
<evidence type="ECO:0000256" key="8">
    <source>
        <dbReference type="ARBA" id="ARBA00022857"/>
    </source>
</evidence>
<evidence type="ECO:0000256" key="2">
    <source>
        <dbReference type="ARBA" id="ARBA00004524"/>
    </source>
</evidence>